<dbReference type="EMBL" id="LRBG01000004">
    <property type="protein sequence ID" value="KXU90048.1"/>
    <property type="molecule type" value="Genomic_DNA"/>
</dbReference>
<dbReference type="Gene3D" id="1.10.260.40">
    <property type="entry name" value="lambda repressor-like DNA-binding domains"/>
    <property type="match status" value="1"/>
</dbReference>
<dbReference type="SUPFAM" id="SSF47413">
    <property type="entry name" value="lambda repressor-like DNA-binding domains"/>
    <property type="match status" value="1"/>
</dbReference>
<comment type="caution">
    <text evidence="2">The sequence shown here is derived from an EMBL/GenBank/DDBJ whole genome shotgun (WGS) entry which is preliminary data.</text>
</comment>
<dbReference type="InterPro" id="IPR010982">
    <property type="entry name" value="Lambda_DNA-bd_dom_sf"/>
</dbReference>
<dbReference type="AlphaFoldDB" id="A0A149PYB2"/>
<organism evidence="2 3">
    <name type="scientific">Paraburkholderia monticola</name>
    <dbReference type="NCBI Taxonomy" id="1399968"/>
    <lineage>
        <taxon>Bacteria</taxon>
        <taxon>Pseudomonadati</taxon>
        <taxon>Pseudomonadota</taxon>
        <taxon>Betaproteobacteria</taxon>
        <taxon>Burkholderiales</taxon>
        <taxon>Burkholderiaceae</taxon>
        <taxon>Paraburkholderia</taxon>
    </lineage>
</organism>
<dbReference type="CDD" id="cd00093">
    <property type="entry name" value="HTH_XRE"/>
    <property type="match status" value="1"/>
</dbReference>
<accession>A0A149PYB2</accession>
<sequence length="294" mass="31501">MPGSIPADLLKALETRLQVPPGWLVSHLALPVPAVCADDAFAAAIAGSGAHATGAAAHGCEAIGRQAARFRAELGLTLAEVARACYVSTTTLSKWEQGTFKRAMTAQRLRARERALLLVPGQLLALPAAHPAVHEGKWRVVVKTDTLEMEIRRVAECLATRGRHLLKPQQPLDARARRDADLLAHRYGMSRHRWPLVDVAVSFGISLSHAQQTIARMIARAAQFEFNIAVLDSIVEASAAGLSLATAVTHGRMRELLGPLLSIERAAAFANEVVCRRIAGADDGMPDACASIQE</sequence>
<keyword evidence="3" id="KW-1185">Reference proteome</keyword>
<dbReference type="OrthoDB" id="9090421at2"/>
<dbReference type="RefSeq" id="WP_062125801.1">
    <property type="nucleotide sequence ID" value="NZ_LRBG01000004.1"/>
</dbReference>
<proteinExistence type="predicted"/>
<dbReference type="STRING" id="1399968.CI15_07720"/>
<protein>
    <recommendedName>
        <fullName evidence="1">HTH cro/C1-type domain-containing protein</fullName>
    </recommendedName>
</protein>
<evidence type="ECO:0000259" key="1">
    <source>
        <dbReference type="PROSITE" id="PS50943"/>
    </source>
</evidence>
<dbReference type="InterPro" id="IPR001387">
    <property type="entry name" value="Cro/C1-type_HTH"/>
</dbReference>
<reference evidence="2 3" key="1">
    <citation type="journal article" date="2015" name="Int. J. Syst. Evol. Microbiol.">
        <title>Burkholderia monticola sp. nov., isolated from mountain soil.</title>
        <authorList>
            <person name="Baek I."/>
            <person name="Seo B."/>
            <person name="Lee I."/>
            <person name="Yi H."/>
            <person name="Chun J."/>
        </authorList>
    </citation>
    <scope>NUCLEOTIDE SEQUENCE [LARGE SCALE GENOMIC DNA]</scope>
    <source>
        <strain evidence="2 3">JC2948</strain>
    </source>
</reference>
<dbReference type="GO" id="GO:0003677">
    <property type="term" value="F:DNA binding"/>
    <property type="evidence" value="ECO:0007669"/>
    <property type="project" value="InterPro"/>
</dbReference>
<dbReference type="Proteomes" id="UP000075613">
    <property type="component" value="Unassembled WGS sequence"/>
</dbReference>
<name>A0A149PYB2_9BURK</name>
<dbReference type="Pfam" id="PF01381">
    <property type="entry name" value="HTH_3"/>
    <property type="match status" value="1"/>
</dbReference>
<evidence type="ECO:0000313" key="2">
    <source>
        <dbReference type="EMBL" id="KXU90048.1"/>
    </source>
</evidence>
<evidence type="ECO:0000313" key="3">
    <source>
        <dbReference type="Proteomes" id="UP000075613"/>
    </source>
</evidence>
<feature type="domain" description="HTH cro/C1-type" evidence="1">
    <location>
        <begin position="71"/>
        <end position="98"/>
    </location>
</feature>
<gene>
    <name evidence="2" type="ORF">CI15_07720</name>
</gene>
<dbReference type="PROSITE" id="PS50943">
    <property type="entry name" value="HTH_CROC1"/>
    <property type="match status" value="1"/>
</dbReference>